<evidence type="ECO:0000313" key="2">
    <source>
        <dbReference type="EMBL" id="PWG64033.1"/>
    </source>
</evidence>
<feature type="signal peptide" evidence="1">
    <location>
        <begin position="1"/>
        <end position="17"/>
    </location>
</feature>
<keyword evidence="3" id="KW-1185">Reference proteome</keyword>
<dbReference type="EMBL" id="QFFI01000007">
    <property type="protein sequence ID" value="PWG64033.1"/>
    <property type="molecule type" value="Genomic_DNA"/>
</dbReference>
<dbReference type="PANTHER" id="PTHR11220">
    <property type="entry name" value="HEME-BINDING PROTEIN-RELATED"/>
    <property type="match status" value="1"/>
</dbReference>
<proteinExistence type="predicted"/>
<sequence>MRPIPAALALLASLTTAGCSVFGGQAAPEPEYRVLVSEPPFEIREYPPLTVARTTAEGGWDAAVRRGFGRLFDYIGGANAPATEVSMTAPVLTEPQGDSIPMTAPVSAAPQGDGWRVMFVLPPEYTVATAPRPTHPEVEIATLPARRMAVLTFSGTLGDDRIAEARSRLAAWLADRPEAPAGAWQAAGYHPPWTLPWLRRNEVMVPVAMDG</sequence>
<dbReference type="Proteomes" id="UP000245474">
    <property type="component" value="Unassembled WGS sequence"/>
</dbReference>
<dbReference type="InterPro" id="IPR011256">
    <property type="entry name" value="Reg_factor_effector_dom_sf"/>
</dbReference>
<dbReference type="PROSITE" id="PS51257">
    <property type="entry name" value="PROKAR_LIPOPROTEIN"/>
    <property type="match status" value="1"/>
</dbReference>
<feature type="chain" id="PRO_5015445201" evidence="1">
    <location>
        <begin position="18"/>
        <end position="211"/>
    </location>
</feature>
<comment type="caution">
    <text evidence="2">The sequence shown here is derived from an EMBL/GenBank/DDBJ whole genome shotgun (WGS) entry which is preliminary data.</text>
</comment>
<name>A0A2U2N4N4_9GAMM</name>
<dbReference type="SUPFAM" id="SSF55136">
    <property type="entry name" value="Probable bacterial effector-binding domain"/>
    <property type="match status" value="1"/>
</dbReference>
<dbReference type="Gene3D" id="3.20.80.10">
    <property type="entry name" value="Regulatory factor, effector binding domain"/>
    <property type="match status" value="1"/>
</dbReference>
<dbReference type="Pfam" id="PF04832">
    <property type="entry name" value="SOUL"/>
    <property type="match status" value="1"/>
</dbReference>
<dbReference type="RefSeq" id="WP_109677243.1">
    <property type="nucleotide sequence ID" value="NZ_CP086615.1"/>
</dbReference>
<dbReference type="AlphaFoldDB" id="A0A2U2N4N4"/>
<dbReference type="OrthoDB" id="2156220at2"/>
<gene>
    <name evidence="2" type="ORF">DEM34_05885</name>
</gene>
<dbReference type="InterPro" id="IPR006917">
    <property type="entry name" value="SOUL_heme-bd"/>
</dbReference>
<protein>
    <submittedName>
        <fullName evidence="2">SOUL heme-binding protein</fullName>
    </submittedName>
</protein>
<organism evidence="2 3">
    <name type="scientific">Sediminicurvatus halobius</name>
    <dbReference type="NCBI Taxonomy" id="2182432"/>
    <lineage>
        <taxon>Bacteria</taxon>
        <taxon>Pseudomonadati</taxon>
        <taxon>Pseudomonadota</taxon>
        <taxon>Gammaproteobacteria</taxon>
        <taxon>Chromatiales</taxon>
        <taxon>Ectothiorhodospiraceae</taxon>
        <taxon>Sediminicurvatus</taxon>
    </lineage>
</organism>
<evidence type="ECO:0000313" key="3">
    <source>
        <dbReference type="Proteomes" id="UP000245474"/>
    </source>
</evidence>
<evidence type="ECO:0000256" key="1">
    <source>
        <dbReference type="SAM" id="SignalP"/>
    </source>
</evidence>
<accession>A0A2U2N4N4</accession>
<keyword evidence="1" id="KW-0732">Signal</keyword>
<dbReference type="PANTHER" id="PTHR11220:SF1">
    <property type="entry name" value="HEME-BINDING PROTEIN 2"/>
    <property type="match status" value="1"/>
</dbReference>
<reference evidence="2 3" key="1">
    <citation type="submission" date="2018-05" db="EMBL/GenBank/DDBJ databases">
        <title>Spiribacter halobius sp. nov., a moderately halophilic bacterium isolated from marine solar saltern.</title>
        <authorList>
            <person name="Zheng W.-S."/>
            <person name="Lu D.-C."/>
            <person name="Du Z.-J."/>
        </authorList>
    </citation>
    <scope>NUCLEOTIDE SEQUENCE [LARGE SCALE GENOMIC DNA]</scope>
    <source>
        <strain evidence="2 3">E85</strain>
    </source>
</reference>